<organism evidence="1 2">
    <name type="scientific">Anaerobacillus arseniciselenatis</name>
    <dbReference type="NCBI Taxonomy" id="85682"/>
    <lineage>
        <taxon>Bacteria</taxon>
        <taxon>Bacillati</taxon>
        <taxon>Bacillota</taxon>
        <taxon>Bacilli</taxon>
        <taxon>Bacillales</taxon>
        <taxon>Bacillaceae</taxon>
        <taxon>Anaerobacillus</taxon>
    </lineage>
</organism>
<dbReference type="RefSeq" id="WP_071314422.1">
    <property type="nucleotide sequence ID" value="NZ_MLQQ01000044.1"/>
</dbReference>
<dbReference type="OrthoDB" id="2890012at2"/>
<comment type="caution">
    <text evidence="1">The sequence shown here is derived from an EMBL/GenBank/DDBJ whole genome shotgun (WGS) entry which is preliminary data.</text>
</comment>
<reference evidence="1 2" key="1">
    <citation type="submission" date="2016-10" db="EMBL/GenBank/DDBJ databases">
        <title>Draft genome sequences of four alkaliphilic bacteria belonging to the Anaerobacillus genus.</title>
        <authorList>
            <person name="Bassil N.M."/>
            <person name="Lloyd J.R."/>
        </authorList>
    </citation>
    <scope>NUCLEOTIDE SEQUENCE [LARGE SCALE GENOMIC DNA]</scope>
    <source>
        <strain evidence="1 2">DSM 15340</strain>
    </source>
</reference>
<evidence type="ECO:0000313" key="2">
    <source>
        <dbReference type="Proteomes" id="UP000180098"/>
    </source>
</evidence>
<evidence type="ECO:0000313" key="1">
    <source>
        <dbReference type="EMBL" id="OIJ09397.1"/>
    </source>
</evidence>
<accession>A0A1S2LCD4</accession>
<sequence length="97" mass="11367">MFKTPIVFISLDVVEFFEKPYFDGSKWYNLSLDRGEQRIFLSETRSAMLNVPVGRDEEPSGYIYSVYGNDEECYIPVYDRTSKVELENLYPTEIVSE</sequence>
<protein>
    <submittedName>
        <fullName evidence="1">Uncharacterized protein</fullName>
    </submittedName>
</protein>
<dbReference type="AlphaFoldDB" id="A0A1S2LCD4"/>
<dbReference type="Proteomes" id="UP000180098">
    <property type="component" value="Unassembled WGS sequence"/>
</dbReference>
<name>A0A1S2LCD4_9BACI</name>
<keyword evidence="2" id="KW-1185">Reference proteome</keyword>
<proteinExistence type="predicted"/>
<dbReference type="EMBL" id="MLQQ01000044">
    <property type="protein sequence ID" value="OIJ09397.1"/>
    <property type="molecule type" value="Genomic_DNA"/>
</dbReference>
<gene>
    <name evidence="1" type="ORF">BKP35_16195</name>
</gene>